<reference evidence="1 2" key="1">
    <citation type="submission" date="2018-06" db="EMBL/GenBank/DDBJ databases">
        <title>Comparative genomics reveals the genomic features of Rhizophagus irregularis, R. cerebriforme, R. diaphanum and Gigaspora rosea, and their symbiotic lifestyle signature.</title>
        <authorList>
            <person name="Morin E."/>
            <person name="San Clemente H."/>
            <person name="Chen E.C.H."/>
            <person name="De La Providencia I."/>
            <person name="Hainaut M."/>
            <person name="Kuo A."/>
            <person name="Kohler A."/>
            <person name="Murat C."/>
            <person name="Tang N."/>
            <person name="Roy S."/>
            <person name="Loubradou J."/>
            <person name="Henrissat B."/>
            <person name="Grigoriev I.V."/>
            <person name="Corradi N."/>
            <person name="Roux C."/>
            <person name="Martin F.M."/>
        </authorList>
    </citation>
    <scope>NUCLEOTIDE SEQUENCE [LARGE SCALE GENOMIC DNA]</scope>
    <source>
        <strain evidence="1 2">DAOM 194757</strain>
    </source>
</reference>
<sequence length="173" mass="20292">MNSKKYYVGYKFELRGDGGLPDYSFSENLTGARDHISKDAKLFNKRLVFDEMIFAFMRENDDFKNSFVRSCLNINNKEAWSFKREFLDSVILTKNIKCDLEENDLDSCADSSCKCAKSKYSFSTMSVPTMKRFLVDGFEYPFDHGVLQRIDLIPKFLGKGFHRFFTRPRDKDR</sequence>
<dbReference type="Proteomes" id="UP000266673">
    <property type="component" value="Unassembled WGS sequence"/>
</dbReference>
<comment type="caution">
    <text evidence="1">The sequence shown here is derived from an EMBL/GenBank/DDBJ whole genome shotgun (WGS) entry which is preliminary data.</text>
</comment>
<keyword evidence="2" id="KW-1185">Reference proteome</keyword>
<proteinExistence type="predicted"/>
<evidence type="ECO:0000313" key="1">
    <source>
        <dbReference type="EMBL" id="RIB07860.1"/>
    </source>
</evidence>
<evidence type="ECO:0000313" key="2">
    <source>
        <dbReference type="Proteomes" id="UP000266673"/>
    </source>
</evidence>
<dbReference type="OrthoDB" id="10437065at2759"/>
<protein>
    <submittedName>
        <fullName evidence="1">Uncharacterized protein</fullName>
    </submittedName>
</protein>
<organism evidence="1 2">
    <name type="scientific">Gigaspora rosea</name>
    <dbReference type="NCBI Taxonomy" id="44941"/>
    <lineage>
        <taxon>Eukaryota</taxon>
        <taxon>Fungi</taxon>
        <taxon>Fungi incertae sedis</taxon>
        <taxon>Mucoromycota</taxon>
        <taxon>Glomeromycotina</taxon>
        <taxon>Glomeromycetes</taxon>
        <taxon>Diversisporales</taxon>
        <taxon>Gigasporaceae</taxon>
        <taxon>Gigaspora</taxon>
    </lineage>
</organism>
<dbReference type="AlphaFoldDB" id="A0A397UCH0"/>
<name>A0A397UCH0_9GLOM</name>
<accession>A0A397UCH0</accession>
<dbReference type="EMBL" id="QKWP01001590">
    <property type="protein sequence ID" value="RIB07860.1"/>
    <property type="molecule type" value="Genomic_DNA"/>
</dbReference>
<gene>
    <name evidence="1" type="ORF">C2G38_2045652</name>
</gene>